<dbReference type="Proteomes" id="UP000201324">
    <property type="component" value="Genome"/>
</dbReference>
<dbReference type="KEGG" id="vg:16216109"/>
<dbReference type="InterPro" id="IPR010470">
    <property type="entry name" value="BNYVV_TGB3"/>
</dbReference>
<feature type="transmembrane region" description="Helical" evidence="1">
    <location>
        <begin position="12"/>
        <end position="31"/>
    </location>
</feature>
<name>S6AVG8_9VIRU</name>
<evidence type="ECO:0000256" key="1">
    <source>
        <dbReference type="SAM" id="Phobius"/>
    </source>
</evidence>
<evidence type="ECO:0000313" key="3">
    <source>
        <dbReference type="Proteomes" id="UP000201324"/>
    </source>
</evidence>
<dbReference type="RefSeq" id="YP_008219068.1">
    <property type="nucleotide sequence ID" value="NC_021736.1"/>
</dbReference>
<dbReference type="EMBL" id="AB818899">
    <property type="protein sequence ID" value="BAN62708.1"/>
    <property type="molecule type" value="Genomic_RNA"/>
</dbReference>
<evidence type="ECO:0000313" key="2">
    <source>
        <dbReference type="EMBL" id="BAN62708.1"/>
    </source>
</evidence>
<dbReference type="Pfam" id="PF06358">
    <property type="entry name" value="BNYVV_TGB3"/>
    <property type="match status" value="1"/>
</dbReference>
<feature type="transmembrane region" description="Helical" evidence="1">
    <location>
        <begin position="92"/>
        <end position="110"/>
    </location>
</feature>
<dbReference type="GeneID" id="16216109"/>
<keyword evidence="1" id="KW-1133">Transmembrane helix</keyword>
<keyword evidence="1" id="KW-0472">Membrane</keyword>
<gene>
    <name evidence="2" type="primary">TGB3</name>
</gene>
<reference evidence="2 3" key="1">
    <citation type="journal article" date="2013" name="Virus Res.">
        <title>Characterization of burdock mottle virus, a novel member of the genus Benyvirus, and the identification of benyvirus-related sequences in the plant and insect genomes.</title>
        <authorList>
            <person name="Kondo H."/>
            <person name="Hirano S."/>
            <person name="Chiba S."/>
            <person name="Andika I.B."/>
            <person name="Hirai M."/>
            <person name="Maeda T."/>
            <person name="Tamada T."/>
        </authorList>
    </citation>
    <scope>NUCLEOTIDE SEQUENCE [LARGE SCALE GENOMIC DNA]</scope>
    <source>
        <strain evidence="2">S</strain>
    </source>
</reference>
<proteinExistence type="predicted"/>
<accession>S6AVG8</accession>
<organism evidence="2 3">
    <name type="scientific">Burdock mottle virus</name>
    <dbReference type="NCBI Taxonomy" id="1324959"/>
    <lineage>
        <taxon>Viruses</taxon>
        <taxon>Riboviria</taxon>
        <taxon>Orthornavirae</taxon>
        <taxon>Kitrinoviricota</taxon>
        <taxon>Alsuviricetes</taxon>
        <taxon>Hepelivirales</taxon>
        <taxon>Benyviridae</taxon>
        <taxon>Benyvirus</taxon>
        <taxon>Benyvirus arctii</taxon>
    </lineage>
</organism>
<sequence>MAVVVRFDVTLCVLYIVCGIVVVCVVHSPVFQHPPPVSRVGDAVFLGDGYYSDQHATVVFGNFDASRVNTEHISSIAKSEHLVDIVGSMRSFAGDIAPTLVVICLVLLLGQRIKNIVGSWFG</sequence>
<keyword evidence="3" id="KW-1185">Reference proteome</keyword>
<protein>
    <submittedName>
        <fullName evidence="2">Third triple-gene-block protein</fullName>
    </submittedName>
</protein>
<keyword evidence="1" id="KW-0812">Transmembrane</keyword>